<dbReference type="PANTHER" id="PTHR30419">
    <property type="entry name" value="HTH-TYPE TRANSCRIPTIONAL REGULATOR YBHD"/>
    <property type="match status" value="1"/>
</dbReference>
<dbReference type="CDD" id="cd05466">
    <property type="entry name" value="PBP2_LTTR_substrate"/>
    <property type="match status" value="1"/>
</dbReference>
<dbReference type="InterPro" id="IPR005119">
    <property type="entry name" value="LysR_subst-bd"/>
</dbReference>
<dbReference type="SUPFAM" id="SSF46785">
    <property type="entry name" value="Winged helix' DNA-binding domain"/>
    <property type="match status" value="1"/>
</dbReference>
<evidence type="ECO:0000256" key="2">
    <source>
        <dbReference type="ARBA" id="ARBA00023015"/>
    </source>
</evidence>
<keyword evidence="7" id="KW-1185">Reference proteome</keyword>
<dbReference type="Gene3D" id="1.10.10.10">
    <property type="entry name" value="Winged helix-like DNA-binding domain superfamily/Winged helix DNA-binding domain"/>
    <property type="match status" value="1"/>
</dbReference>
<proteinExistence type="inferred from homology"/>
<evidence type="ECO:0000256" key="3">
    <source>
        <dbReference type="ARBA" id="ARBA00023125"/>
    </source>
</evidence>
<name>A0A378JP53_9GAMM</name>
<protein>
    <submittedName>
        <fullName evidence="6">Putative Transcriptional regulator, LysR</fullName>
    </submittedName>
</protein>
<dbReference type="Gene3D" id="3.40.190.10">
    <property type="entry name" value="Periplasmic binding protein-like II"/>
    <property type="match status" value="2"/>
</dbReference>
<dbReference type="InterPro" id="IPR036388">
    <property type="entry name" value="WH-like_DNA-bd_sf"/>
</dbReference>
<dbReference type="InterPro" id="IPR036390">
    <property type="entry name" value="WH_DNA-bd_sf"/>
</dbReference>
<dbReference type="Proteomes" id="UP000254794">
    <property type="component" value="Unassembled WGS sequence"/>
</dbReference>
<comment type="similarity">
    <text evidence="1">Belongs to the LysR transcriptional regulatory family.</text>
</comment>
<evidence type="ECO:0000313" key="6">
    <source>
        <dbReference type="EMBL" id="STX52458.1"/>
    </source>
</evidence>
<reference evidence="6 7" key="1">
    <citation type="submission" date="2018-06" db="EMBL/GenBank/DDBJ databases">
        <authorList>
            <consortium name="Pathogen Informatics"/>
            <person name="Doyle S."/>
        </authorList>
    </citation>
    <scope>NUCLEOTIDE SEQUENCE [LARGE SCALE GENOMIC DNA]</scope>
    <source>
        <strain evidence="6 7">NCTC13316</strain>
    </source>
</reference>
<dbReference type="PRINTS" id="PR00039">
    <property type="entry name" value="HTHLYSR"/>
</dbReference>
<dbReference type="InterPro" id="IPR050950">
    <property type="entry name" value="HTH-type_LysR_regulators"/>
</dbReference>
<dbReference type="AlphaFoldDB" id="A0A378JP53"/>
<dbReference type="SUPFAM" id="SSF53850">
    <property type="entry name" value="Periplasmic binding protein-like II"/>
    <property type="match status" value="1"/>
</dbReference>
<dbReference type="PROSITE" id="PS50931">
    <property type="entry name" value="HTH_LYSR"/>
    <property type="match status" value="1"/>
</dbReference>
<dbReference type="GO" id="GO:0005829">
    <property type="term" value="C:cytosol"/>
    <property type="evidence" value="ECO:0007669"/>
    <property type="project" value="TreeGrafter"/>
</dbReference>
<dbReference type="EMBL" id="UGOD01000001">
    <property type="protein sequence ID" value="STX52458.1"/>
    <property type="molecule type" value="Genomic_DNA"/>
</dbReference>
<evidence type="ECO:0000256" key="4">
    <source>
        <dbReference type="ARBA" id="ARBA00023163"/>
    </source>
</evidence>
<organism evidence="6 7">
    <name type="scientific">Legionella busanensis</name>
    <dbReference type="NCBI Taxonomy" id="190655"/>
    <lineage>
        <taxon>Bacteria</taxon>
        <taxon>Pseudomonadati</taxon>
        <taxon>Pseudomonadota</taxon>
        <taxon>Gammaproteobacteria</taxon>
        <taxon>Legionellales</taxon>
        <taxon>Legionellaceae</taxon>
        <taxon>Legionella</taxon>
    </lineage>
</organism>
<dbReference type="InterPro" id="IPR000847">
    <property type="entry name" value="LysR_HTH_N"/>
</dbReference>
<dbReference type="GO" id="GO:0003700">
    <property type="term" value="F:DNA-binding transcription factor activity"/>
    <property type="evidence" value="ECO:0007669"/>
    <property type="project" value="InterPro"/>
</dbReference>
<dbReference type="Pfam" id="PF03466">
    <property type="entry name" value="LysR_substrate"/>
    <property type="match status" value="1"/>
</dbReference>
<dbReference type="GO" id="GO:0003677">
    <property type="term" value="F:DNA binding"/>
    <property type="evidence" value="ECO:0007669"/>
    <property type="project" value="UniProtKB-KW"/>
</dbReference>
<dbReference type="OrthoDB" id="646694at2"/>
<dbReference type="Pfam" id="PF00126">
    <property type="entry name" value="HTH_1"/>
    <property type="match status" value="1"/>
</dbReference>
<dbReference type="RefSeq" id="WP_115332019.1">
    <property type="nucleotide sequence ID" value="NZ_CAAAHP010000006.1"/>
</dbReference>
<dbReference type="FunFam" id="1.10.10.10:FF:000001">
    <property type="entry name" value="LysR family transcriptional regulator"/>
    <property type="match status" value="1"/>
</dbReference>
<gene>
    <name evidence="6" type="primary">gltR</name>
    <name evidence="6" type="ORF">NCTC13316_02571</name>
</gene>
<accession>A0A378JP53</accession>
<evidence type="ECO:0000256" key="1">
    <source>
        <dbReference type="ARBA" id="ARBA00009437"/>
    </source>
</evidence>
<keyword evidence="3" id="KW-0238">DNA-binding</keyword>
<sequence length="291" mass="32992">MIPSYTDLEYFREVAHTLSLSRASERLGISQPALSLAIKRLEKIIGTELLIRHQHGVALSQSGKQLLVHVKKLMTCWQDARSFALASKFEVQGSYTLGCHSTTAVDIVSGFLPSLLETYPKLEINLVHDVSRRTLEQIINFKIDIGILINPQSHPDLVIRKLCHDEMAFWTIPNKRKIQDIYSGEAIVLCDPSLQQTQDLLVRGRKQGFLIDRIITINSLEVIANMTAQGCGIGILPKLMTRTLYPERLICINQSPVYREEIALVYRNENRVIKAIQVIADAIKHYCYNKL</sequence>
<keyword evidence="4" id="KW-0804">Transcription</keyword>
<evidence type="ECO:0000259" key="5">
    <source>
        <dbReference type="PROSITE" id="PS50931"/>
    </source>
</evidence>
<feature type="domain" description="HTH lysR-type" evidence="5">
    <location>
        <begin position="3"/>
        <end position="60"/>
    </location>
</feature>
<dbReference type="PANTHER" id="PTHR30419:SF7">
    <property type="entry name" value="HTH-TYPE TRANSCRIPTIONAL REGULATOR TDCA"/>
    <property type="match status" value="1"/>
</dbReference>
<keyword evidence="2" id="KW-0805">Transcription regulation</keyword>
<evidence type="ECO:0000313" key="7">
    <source>
        <dbReference type="Proteomes" id="UP000254794"/>
    </source>
</evidence>